<organism evidence="2 3">
    <name type="scientific">Caenispirillum bisanense</name>
    <dbReference type="NCBI Taxonomy" id="414052"/>
    <lineage>
        <taxon>Bacteria</taxon>
        <taxon>Pseudomonadati</taxon>
        <taxon>Pseudomonadota</taxon>
        <taxon>Alphaproteobacteria</taxon>
        <taxon>Rhodospirillales</taxon>
        <taxon>Novispirillaceae</taxon>
        <taxon>Caenispirillum</taxon>
    </lineage>
</organism>
<dbReference type="InterPro" id="IPR015084">
    <property type="entry name" value="QH-AmDH_gsu_dom"/>
</dbReference>
<dbReference type="SUPFAM" id="SSF69131">
    <property type="entry name" value="Quinohemoprotein amine dehydrogenase C chain"/>
    <property type="match status" value="1"/>
</dbReference>
<gene>
    <name evidence="2" type="ORF">SAMN05421508_102517</name>
</gene>
<name>A0A286GAS7_9PROT</name>
<keyword evidence="3" id="KW-1185">Reference proteome</keyword>
<dbReference type="InterPro" id="IPR047830">
    <property type="entry name" value="QHNDH_gamma"/>
</dbReference>
<dbReference type="Pfam" id="PF08992">
    <property type="entry name" value="QH-AmDH_gamma"/>
    <property type="match status" value="1"/>
</dbReference>
<dbReference type="GO" id="GO:0016638">
    <property type="term" value="F:oxidoreductase activity, acting on the CH-NH2 group of donors"/>
    <property type="evidence" value="ECO:0007669"/>
    <property type="project" value="InterPro"/>
</dbReference>
<dbReference type="EMBL" id="OCNJ01000002">
    <property type="protein sequence ID" value="SOD92602.1"/>
    <property type="molecule type" value="Genomic_DNA"/>
</dbReference>
<feature type="domain" description="Quinohemoprotein amine dehydrogenase gamma subunit structural" evidence="1">
    <location>
        <begin position="33"/>
        <end position="106"/>
    </location>
</feature>
<sequence>MKHITPMNRKAKAVEQAADGGGVDEVYTMSSIVTGCTATVDPGWEIDPFGSVAALCAPMEADLYGCSDPCWWPAQVPDTMNTYPDWNADAPSAQNDWRELGAVFPKK</sequence>
<dbReference type="Proteomes" id="UP000219621">
    <property type="component" value="Unassembled WGS sequence"/>
</dbReference>
<dbReference type="InterPro" id="IPR036487">
    <property type="entry name" value="QH-AmDH_gsu_sf"/>
</dbReference>
<accession>A0A286GAS7</accession>
<proteinExistence type="predicted"/>
<evidence type="ECO:0000313" key="3">
    <source>
        <dbReference type="Proteomes" id="UP000219621"/>
    </source>
</evidence>
<evidence type="ECO:0000313" key="2">
    <source>
        <dbReference type="EMBL" id="SOD92602.1"/>
    </source>
</evidence>
<evidence type="ECO:0000259" key="1">
    <source>
        <dbReference type="Pfam" id="PF08992"/>
    </source>
</evidence>
<dbReference type="OrthoDB" id="5344384at2"/>
<dbReference type="AlphaFoldDB" id="A0A286GAS7"/>
<dbReference type="NCBIfam" id="NF037958">
    <property type="entry name" value="QH_gamma"/>
    <property type="match status" value="1"/>
</dbReference>
<reference evidence="2 3" key="1">
    <citation type="submission" date="2017-09" db="EMBL/GenBank/DDBJ databases">
        <authorList>
            <person name="Ehlers B."/>
            <person name="Leendertz F.H."/>
        </authorList>
    </citation>
    <scope>NUCLEOTIDE SEQUENCE [LARGE SCALE GENOMIC DNA]</scope>
    <source>
        <strain evidence="2 3">USBA 140</strain>
    </source>
</reference>
<dbReference type="RefSeq" id="WP_097278254.1">
    <property type="nucleotide sequence ID" value="NZ_OCNJ01000002.1"/>
</dbReference>
<protein>
    <submittedName>
        <fullName evidence="2">Quinohemoprotein amine dehydrogenase, gamma subunit</fullName>
    </submittedName>
</protein>
<dbReference type="Gene3D" id="4.10.940.10">
    <property type="entry name" value="Quinohemoprotein amine dehydrogenase, gamma subunit structural domain"/>
    <property type="match status" value="1"/>
</dbReference>